<reference evidence="1 2" key="1">
    <citation type="submission" date="2017-06" db="EMBL/GenBank/DDBJ databases">
        <authorList>
            <person name="Kim H.J."/>
            <person name="Triplett B.A."/>
        </authorList>
    </citation>
    <scope>NUCLEOTIDE SEQUENCE [LARGE SCALE GENOMIC DNA]</scope>
    <source>
        <strain evidence="1 2">DSM 14713</strain>
    </source>
</reference>
<proteinExistence type="predicted"/>
<sequence>MLIRYSDWKKPTDAAYAFRLRAVEAPQVPAPGPARDIRDIAREVLEPGDAERFEQRIHRWAGPEDETEEGERPYAGQQFLFEEAPWKDTLGAGELETVLRGTVRVMRGADGQTDYVLRDHHMLDVVLYHYRTTGELPRALFHADRHSDWCKDSFLEARTPQQAATWWKLLEGLKRPGDGTPVLGEEDIVFTTGKAAPTARMTGRDVGFSTLVPWFVDTAQLHWSQVLARPGVLGADWLSLDLDCFQPSPQLRVCGGLLRDPRFHGMMTAARVRVFVLSPQFTNGGDKIDPWTIQGSRASSLRLLNLLRRLPRGVRIPRVPDADVARQRP</sequence>
<accession>A0A250I720</accession>
<dbReference type="Proteomes" id="UP000217289">
    <property type="component" value="Chromosome"/>
</dbReference>
<gene>
    <name evidence="1" type="ORF">MEBOL_001009</name>
</gene>
<keyword evidence="2" id="KW-1185">Reference proteome</keyword>
<dbReference type="KEGG" id="mbd:MEBOL_001009"/>
<dbReference type="RefSeq" id="WP_245919468.1">
    <property type="nucleotide sequence ID" value="NZ_CP022163.1"/>
</dbReference>
<evidence type="ECO:0000313" key="2">
    <source>
        <dbReference type="Proteomes" id="UP000217289"/>
    </source>
</evidence>
<protein>
    <submittedName>
        <fullName evidence="1">Uncharacterized protein</fullName>
    </submittedName>
</protein>
<dbReference type="AlphaFoldDB" id="A0A250I720"/>
<name>A0A250I720_9BACT</name>
<evidence type="ECO:0000313" key="1">
    <source>
        <dbReference type="EMBL" id="ATB27565.1"/>
    </source>
</evidence>
<dbReference type="EMBL" id="CP022163">
    <property type="protein sequence ID" value="ATB27565.1"/>
    <property type="molecule type" value="Genomic_DNA"/>
</dbReference>
<organism evidence="1 2">
    <name type="scientific">Melittangium boletus DSM 14713</name>
    <dbReference type="NCBI Taxonomy" id="1294270"/>
    <lineage>
        <taxon>Bacteria</taxon>
        <taxon>Pseudomonadati</taxon>
        <taxon>Myxococcota</taxon>
        <taxon>Myxococcia</taxon>
        <taxon>Myxococcales</taxon>
        <taxon>Cystobacterineae</taxon>
        <taxon>Archangiaceae</taxon>
        <taxon>Melittangium</taxon>
    </lineage>
</organism>